<dbReference type="GO" id="GO:0071973">
    <property type="term" value="P:bacterial-type flagellum-dependent cell motility"/>
    <property type="evidence" value="ECO:0007669"/>
    <property type="project" value="InterPro"/>
</dbReference>
<dbReference type="InterPro" id="IPR012823">
    <property type="entry name" value="Flagell_FliJ"/>
</dbReference>
<feature type="coiled-coil region" evidence="11">
    <location>
        <begin position="5"/>
        <end position="39"/>
    </location>
</feature>
<dbReference type="AlphaFoldDB" id="A0A1H6BBT9"/>
<dbReference type="Pfam" id="PF02050">
    <property type="entry name" value="FliJ"/>
    <property type="match status" value="1"/>
</dbReference>
<accession>A0A1H6BBT9</accession>
<comment type="subcellular location">
    <subcellularLocation>
        <location evidence="1">Cell membrane</location>
        <topology evidence="1">Peripheral membrane protein</topology>
        <orientation evidence="1">Cytoplasmic side</orientation>
    </subcellularLocation>
</comment>
<dbReference type="GO" id="GO:0005886">
    <property type="term" value="C:plasma membrane"/>
    <property type="evidence" value="ECO:0007669"/>
    <property type="project" value="UniProtKB-SubCell"/>
</dbReference>
<feature type="compositionally biased region" description="Basic and acidic residues" evidence="12">
    <location>
        <begin position="117"/>
        <end position="140"/>
    </location>
</feature>
<evidence type="ECO:0000256" key="9">
    <source>
        <dbReference type="ARBA" id="ARBA00023136"/>
    </source>
</evidence>
<evidence type="ECO:0000256" key="2">
    <source>
        <dbReference type="ARBA" id="ARBA00010004"/>
    </source>
</evidence>
<keyword evidence="14" id="KW-1185">Reference proteome</keyword>
<dbReference type="GO" id="GO:0003774">
    <property type="term" value="F:cytoskeletal motor activity"/>
    <property type="evidence" value="ECO:0007669"/>
    <property type="project" value="InterPro"/>
</dbReference>
<evidence type="ECO:0000256" key="4">
    <source>
        <dbReference type="ARBA" id="ARBA00022448"/>
    </source>
</evidence>
<keyword evidence="13" id="KW-0282">Flagellum</keyword>
<dbReference type="NCBIfam" id="TIGR02473">
    <property type="entry name" value="flagell_FliJ"/>
    <property type="match status" value="1"/>
</dbReference>
<keyword evidence="13" id="KW-0966">Cell projection</keyword>
<organism evidence="13 14">
    <name type="scientific">Marinobacterium lutimaris</name>
    <dbReference type="NCBI Taxonomy" id="568106"/>
    <lineage>
        <taxon>Bacteria</taxon>
        <taxon>Pseudomonadati</taxon>
        <taxon>Pseudomonadota</taxon>
        <taxon>Gammaproteobacteria</taxon>
        <taxon>Oceanospirillales</taxon>
        <taxon>Oceanospirillaceae</taxon>
        <taxon>Marinobacterium</taxon>
    </lineage>
</organism>
<gene>
    <name evidence="13" type="ORF">SAMN05444390_102548</name>
</gene>
<evidence type="ECO:0000256" key="12">
    <source>
        <dbReference type="SAM" id="MobiDB-lite"/>
    </source>
</evidence>
<dbReference type="OrthoDB" id="6118332at2"/>
<reference evidence="13 14" key="1">
    <citation type="submission" date="2016-10" db="EMBL/GenBank/DDBJ databases">
        <authorList>
            <person name="de Groot N.N."/>
        </authorList>
    </citation>
    <scope>NUCLEOTIDE SEQUENCE [LARGE SCALE GENOMIC DNA]</scope>
    <source>
        <strain evidence="13 14">DSM 22012</strain>
    </source>
</reference>
<dbReference type="PANTHER" id="PTHR38786">
    <property type="entry name" value="FLAGELLAR FLIJ PROTEIN"/>
    <property type="match status" value="1"/>
</dbReference>
<evidence type="ECO:0000256" key="5">
    <source>
        <dbReference type="ARBA" id="ARBA00022475"/>
    </source>
</evidence>
<sequence>MSKKIDRFKLLLDLAERKRKEAERLLGESQQRVAQAEAGLRQLSQYQLEYQQQFQAAGRNGLSSGGIQTYQAFINKLSATSLQQEQALKQSRAQLEQVEIYWRQAMAHHKAMQKLLDKAQEEQRRHGDKRLQQELDERAQHTRPTYI</sequence>
<evidence type="ECO:0000256" key="8">
    <source>
        <dbReference type="ARBA" id="ARBA00022927"/>
    </source>
</evidence>
<dbReference type="GO" id="GO:0044781">
    <property type="term" value="P:bacterial-type flagellum organization"/>
    <property type="evidence" value="ECO:0007669"/>
    <property type="project" value="UniProtKB-KW"/>
</dbReference>
<keyword evidence="10" id="KW-1006">Bacterial flagellum protein export</keyword>
<evidence type="ECO:0000256" key="10">
    <source>
        <dbReference type="ARBA" id="ARBA00023225"/>
    </source>
</evidence>
<evidence type="ECO:0000313" key="13">
    <source>
        <dbReference type="EMBL" id="SEG58293.1"/>
    </source>
</evidence>
<dbReference type="PANTHER" id="PTHR38786:SF1">
    <property type="entry name" value="FLAGELLAR FLIJ PROTEIN"/>
    <property type="match status" value="1"/>
</dbReference>
<keyword evidence="13" id="KW-0969">Cilium</keyword>
<dbReference type="InterPro" id="IPR053716">
    <property type="entry name" value="Flag_assembly_chemotaxis_eff"/>
</dbReference>
<dbReference type="EMBL" id="FNVQ01000002">
    <property type="protein sequence ID" value="SEG58293.1"/>
    <property type="molecule type" value="Genomic_DNA"/>
</dbReference>
<proteinExistence type="inferred from homology"/>
<keyword evidence="5" id="KW-1003">Cell membrane</keyword>
<dbReference type="GO" id="GO:0009288">
    <property type="term" value="C:bacterial-type flagellum"/>
    <property type="evidence" value="ECO:0007669"/>
    <property type="project" value="InterPro"/>
</dbReference>
<dbReference type="InterPro" id="IPR018006">
    <property type="entry name" value="Flag_FliJ_proteobac"/>
</dbReference>
<evidence type="ECO:0000256" key="7">
    <source>
        <dbReference type="ARBA" id="ARBA00022795"/>
    </source>
</evidence>
<evidence type="ECO:0000256" key="6">
    <source>
        <dbReference type="ARBA" id="ARBA00022500"/>
    </source>
</evidence>
<evidence type="ECO:0000256" key="1">
    <source>
        <dbReference type="ARBA" id="ARBA00004413"/>
    </source>
</evidence>
<name>A0A1H6BBT9_9GAMM</name>
<keyword evidence="7" id="KW-1005">Bacterial flagellum biogenesis</keyword>
<dbReference type="PRINTS" id="PR01004">
    <property type="entry name" value="FLGFLIJ"/>
</dbReference>
<keyword evidence="6" id="KW-0145">Chemotaxis</keyword>
<evidence type="ECO:0000256" key="11">
    <source>
        <dbReference type="SAM" id="Coils"/>
    </source>
</evidence>
<feature type="region of interest" description="Disordered" evidence="12">
    <location>
        <begin position="117"/>
        <end position="147"/>
    </location>
</feature>
<dbReference type="Proteomes" id="UP000236745">
    <property type="component" value="Unassembled WGS sequence"/>
</dbReference>
<evidence type="ECO:0000256" key="3">
    <source>
        <dbReference type="ARBA" id="ARBA00020392"/>
    </source>
</evidence>
<keyword evidence="9" id="KW-0472">Membrane</keyword>
<keyword evidence="4" id="KW-0813">Transport</keyword>
<dbReference type="Gene3D" id="1.10.287.1700">
    <property type="match status" value="1"/>
</dbReference>
<dbReference type="GO" id="GO:0006935">
    <property type="term" value="P:chemotaxis"/>
    <property type="evidence" value="ECO:0007669"/>
    <property type="project" value="UniProtKB-KW"/>
</dbReference>
<dbReference type="GO" id="GO:0015031">
    <property type="term" value="P:protein transport"/>
    <property type="evidence" value="ECO:0007669"/>
    <property type="project" value="UniProtKB-KW"/>
</dbReference>
<comment type="similarity">
    <text evidence="2">Belongs to the FliJ family.</text>
</comment>
<keyword evidence="11" id="KW-0175">Coiled coil</keyword>
<protein>
    <recommendedName>
        <fullName evidence="3">Flagellar FliJ protein</fullName>
    </recommendedName>
</protein>
<evidence type="ECO:0000313" key="14">
    <source>
        <dbReference type="Proteomes" id="UP000236745"/>
    </source>
</evidence>
<dbReference type="RefSeq" id="WP_104003658.1">
    <property type="nucleotide sequence ID" value="NZ_FNVQ01000002.1"/>
</dbReference>
<dbReference type="InterPro" id="IPR052570">
    <property type="entry name" value="FliJ"/>
</dbReference>
<keyword evidence="8" id="KW-0653">Protein transport</keyword>